<keyword evidence="1" id="KW-0472">Membrane</keyword>
<feature type="transmembrane region" description="Helical" evidence="1">
    <location>
        <begin position="298"/>
        <end position="318"/>
    </location>
</feature>
<feature type="transmembrane region" description="Helical" evidence="1">
    <location>
        <begin position="203"/>
        <end position="222"/>
    </location>
</feature>
<comment type="caution">
    <text evidence="2">The sequence shown here is derived from an EMBL/GenBank/DDBJ whole genome shotgun (WGS) entry which is preliminary data.</text>
</comment>
<protein>
    <submittedName>
        <fullName evidence="2">Uncharacterized protein</fullName>
    </submittedName>
</protein>
<evidence type="ECO:0000313" key="2">
    <source>
        <dbReference type="EMBL" id="TNV78038.1"/>
    </source>
</evidence>
<dbReference type="InterPro" id="IPR037185">
    <property type="entry name" value="EmrE-like"/>
</dbReference>
<feature type="transmembrane region" description="Helical" evidence="1">
    <location>
        <begin position="141"/>
        <end position="164"/>
    </location>
</feature>
<dbReference type="Proteomes" id="UP000785679">
    <property type="component" value="Unassembled WGS sequence"/>
</dbReference>
<keyword evidence="1" id="KW-1133">Transmembrane helix</keyword>
<sequence>MKSELPTTKLLGKVISVETQAQSTGPPQPSATEYQALNIETVKSQEAPKRSMRAIFENNLFIVYSTGSAICFGVHNYMQAVGMMKWRNSVSILFPEFIPLLIIPMIYHLKVGYKHIKPEHGSIWSKHRSVFFDKDTASFRFLPLLFVALRAIGATLIPVNVSWITYLSKEVGLNAAVVQSFSTFSSFTIALLFYILYKERLTIMHIIGMLMIITSLLIVAVGKQMSANNPQTHSADDDLYLTSIEEGNMPPANVGVKEPTLLNILVPFMVVLWTCVLLTKGAYLSRAARSVQYPPIQYVSDFCFGSGLIYLFAFIYQHFYVEPFPISCILFMSMAGISVSCAFQLLNLSVLSGKGALSMAIAQTQNFFWLFFDMVISLRFPQFYEALSMGVGICGACIITLAKK</sequence>
<feature type="transmembrane region" description="Helical" evidence="1">
    <location>
        <begin position="382"/>
        <end position="402"/>
    </location>
</feature>
<reference evidence="2" key="1">
    <citation type="submission" date="2019-06" db="EMBL/GenBank/DDBJ databases">
        <authorList>
            <person name="Zheng W."/>
        </authorList>
    </citation>
    <scope>NUCLEOTIDE SEQUENCE</scope>
    <source>
        <strain evidence="2">QDHG01</strain>
    </source>
</reference>
<feature type="transmembrane region" description="Helical" evidence="1">
    <location>
        <begin position="90"/>
        <end position="109"/>
    </location>
</feature>
<dbReference type="SUPFAM" id="SSF103481">
    <property type="entry name" value="Multidrug resistance efflux transporter EmrE"/>
    <property type="match status" value="1"/>
</dbReference>
<keyword evidence="1" id="KW-0812">Transmembrane</keyword>
<feature type="transmembrane region" description="Helical" evidence="1">
    <location>
        <begin position="176"/>
        <end position="196"/>
    </location>
</feature>
<evidence type="ECO:0000313" key="3">
    <source>
        <dbReference type="Proteomes" id="UP000785679"/>
    </source>
</evidence>
<accession>A0A8J8NMI8</accession>
<keyword evidence="3" id="KW-1185">Reference proteome</keyword>
<dbReference type="EMBL" id="RRYP01010994">
    <property type="protein sequence ID" value="TNV78038.1"/>
    <property type="molecule type" value="Genomic_DNA"/>
</dbReference>
<gene>
    <name evidence="2" type="ORF">FGO68_gene9117</name>
</gene>
<feature type="transmembrane region" description="Helical" evidence="1">
    <location>
        <begin position="59"/>
        <end position="78"/>
    </location>
</feature>
<evidence type="ECO:0000256" key="1">
    <source>
        <dbReference type="SAM" id="Phobius"/>
    </source>
</evidence>
<feature type="transmembrane region" description="Helical" evidence="1">
    <location>
        <begin position="260"/>
        <end position="278"/>
    </location>
</feature>
<dbReference type="OrthoDB" id="325084at2759"/>
<feature type="transmembrane region" description="Helical" evidence="1">
    <location>
        <begin position="324"/>
        <end position="343"/>
    </location>
</feature>
<name>A0A8J8NMI8_HALGN</name>
<proteinExistence type="predicted"/>
<dbReference type="AlphaFoldDB" id="A0A8J8NMI8"/>
<organism evidence="2 3">
    <name type="scientific">Halteria grandinella</name>
    <dbReference type="NCBI Taxonomy" id="5974"/>
    <lineage>
        <taxon>Eukaryota</taxon>
        <taxon>Sar</taxon>
        <taxon>Alveolata</taxon>
        <taxon>Ciliophora</taxon>
        <taxon>Intramacronucleata</taxon>
        <taxon>Spirotrichea</taxon>
        <taxon>Stichotrichia</taxon>
        <taxon>Sporadotrichida</taxon>
        <taxon>Halteriidae</taxon>
        <taxon>Halteria</taxon>
    </lineage>
</organism>